<dbReference type="AlphaFoldDB" id="A0A380ZUQ9"/>
<dbReference type="InterPro" id="IPR039425">
    <property type="entry name" value="RNA_pol_sigma-70-like"/>
</dbReference>
<evidence type="ECO:0000313" key="8">
    <source>
        <dbReference type="Proteomes" id="UP000255515"/>
    </source>
</evidence>
<keyword evidence="2" id="KW-0805">Transcription regulation</keyword>
<evidence type="ECO:0000259" key="6">
    <source>
        <dbReference type="Pfam" id="PF08281"/>
    </source>
</evidence>
<dbReference type="InterPro" id="IPR013249">
    <property type="entry name" value="RNA_pol_sigma70_r4_t2"/>
</dbReference>
<dbReference type="Gene3D" id="1.10.1740.10">
    <property type="match status" value="1"/>
</dbReference>
<dbReference type="GO" id="GO:0016987">
    <property type="term" value="F:sigma factor activity"/>
    <property type="evidence" value="ECO:0007669"/>
    <property type="project" value="UniProtKB-KW"/>
</dbReference>
<dbReference type="GO" id="GO:0003677">
    <property type="term" value="F:DNA binding"/>
    <property type="evidence" value="ECO:0007669"/>
    <property type="project" value="InterPro"/>
</dbReference>
<reference evidence="7 8" key="1">
    <citation type="submission" date="2018-06" db="EMBL/GenBank/DDBJ databases">
        <authorList>
            <consortium name="Pathogen Informatics"/>
            <person name="Doyle S."/>
        </authorList>
    </citation>
    <scope>NUCLEOTIDE SEQUENCE [LARGE SCALE GENOMIC DNA]</scope>
    <source>
        <strain evidence="7 8">NCTC11661</strain>
    </source>
</reference>
<evidence type="ECO:0000256" key="2">
    <source>
        <dbReference type="ARBA" id="ARBA00023015"/>
    </source>
</evidence>
<dbReference type="RefSeq" id="WP_002665052.1">
    <property type="nucleotide sequence ID" value="NZ_UFTJ01000003.1"/>
</dbReference>
<feature type="domain" description="RNA polymerase sigma-70 region 2" evidence="5">
    <location>
        <begin position="31"/>
        <end position="91"/>
    </location>
</feature>
<keyword evidence="3" id="KW-0731">Sigma factor</keyword>
<dbReference type="CDD" id="cd06171">
    <property type="entry name" value="Sigma70_r4"/>
    <property type="match status" value="1"/>
</dbReference>
<protein>
    <submittedName>
        <fullName evidence="7">RNA polymerase sigma factor sigX</fullName>
    </submittedName>
</protein>
<sequence length="190" mass="22382">MEKTALLELIGLALKKDAKSQTKLINIYWYEVYHFILRKIQDPLLADEITVTVFSKVLNKLQLYDVSFEFKTWVLTIAQNTMIDYWRKHQKEQINSYLDLQNVENNLAESPEELLISQENSRHILQTLEMMDEKYKAIIHLRFFEEKSLKEIAEELGLSLPNTKVRIMRAKKILAELLIKNGVNIQSIDK</sequence>
<organism evidence="7 8">
    <name type="scientific">Bergeyella zoohelcum</name>
    <dbReference type="NCBI Taxonomy" id="1015"/>
    <lineage>
        <taxon>Bacteria</taxon>
        <taxon>Pseudomonadati</taxon>
        <taxon>Bacteroidota</taxon>
        <taxon>Flavobacteriia</taxon>
        <taxon>Flavobacteriales</taxon>
        <taxon>Weeksellaceae</taxon>
        <taxon>Bergeyella</taxon>
    </lineage>
</organism>
<dbReference type="SUPFAM" id="SSF88659">
    <property type="entry name" value="Sigma3 and sigma4 domains of RNA polymerase sigma factors"/>
    <property type="match status" value="1"/>
</dbReference>
<dbReference type="Gene3D" id="1.10.10.10">
    <property type="entry name" value="Winged helix-like DNA-binding domain superfamily/Winged helix DNA-binding domain"/>
    <property type="match status" value="1"/>
</dbReference>
<proteinExistence type="inferred from homology"/>
<accession>A0A380ZUQ9</accession>
<dbReference type="PANTHER" id="PTHR43133:SF60">
    <property type="entry name" value="RNA POLYMERASE SIGMA FACTOR SIGV"/>
    <property type="match status" value="1"/>
</dbReference>
<dbReference type="InterPro" id="IPR013325">
    <property type="entry name" value="RNA_pol_sigma_r2"/>
</dbReference>
<keyword evidence="4" id="KW-0804">Transcription</keyword>
<dbReference type="InterPro" id="IPR013324">
    <property type="entry name" value="RNA_pol_sigma_r3/r4-like"/>
</dbReference>
<dbReference type="Proteomes" id="UP000255515">
    <property type="component" value="Unassembled WGS sequence"/>
</dbReference>
<dbReference type="EMBL" id="UFTJ01000003">
    <property type="protein sequence ID" value="SUV52486.1"/>
    <property type="molecule type" value="Genomic_DNA"/>
</dbReference>
<evidence type="ECO:0000256" key="1">
    <source>
        <dbReference type="ARBA" id="ARBA00010641"/>
    </source>
</evidence>
<evidence type="ECO:0000256" key="3">
    <source>
        <dbReference type="ARBA" id="ARBA00023082"/>
    </source>
</evidence>
<dbReference type="PANTHER" id="PTHR43133">
    <property type="entry name" value="RNA POLYMERASE ECF-TYPE SIGMA FACTO"/>
    <property type="match status" value="1"/>
</dbReference>
<comment type="similarity">
    <text evidence="1">Belongs to the sigma-70 factor family. ECF subfamily.</text>
</comment>
<dbReference type="InterPro" id="IPR007627">
    <property type="entry name" value="RNA_pol_sigma70_r2"/>
</dbReference>
<gene>
    <name evidence="7" type="primary">sigX</name>
    <name evidence="7" type="ORF">NCTC11661_01625</name>
</gene>
<name>A0A380ZUQ9_9FLAO</name>
<feature type="domain" description="RNA polymerase sigma factor 70 region 4 type 2" evidence="6">
    <location>
        <begin position="124"/>
        <end position="173"/>
    </location>
</feature>
<dbReference type="NCBIfam" id="TIGR02937">
    <property type="entry name" value="sigma70-ECF"/>
    <property type="match status" value="1"/>
</dbReference>
<dbReference type="InterPro" id="IPR014284">
    <property type="entry name" value="RNA_pol_sigma-70_dom"/>
</dbReference>
<dbReference type="Pfam" id="PF08281">
    <property type="entry name" value="Sigma70_r4_2"/>
    <property type="match status" value="1"/>
</dbReference>
<evidence type="ECO:0000259" key="5">
    <source>
        <dbReference type="Pfam" id="PF04542"/>
    </source>
</evidence>
<dbReference type="InterPro" id="IPR036388">
    <property type="entry name" value="WH-like_DNA-bd_sf"/>
</dbReference>
<dbReference type="SUPFAM" id="SSF88946">
    <property type="entry name" value="Sigma2 domain of RNA polymerase sigma factors"/>
    <property type="match status" value="1"/>
</dbReference>
<evidence type="ECO:0000313" key="7">
    <source>
        <dbReference type="EMBL" id="SUV52486.1"/>
    </source>
</evidence>
<dbReference type="Pfam" id="PF04542">
    <property type="entry name" value="Sigma70_r2"/>
    <property type="match status" value="1"/>
</dbReference>
<evidence type="ECO:0000256" key="4">
    <source>
        <dbReference type="ARBA" id="ARBA00023163"/>
    </source>
</evidence>
<dbReference type="GO" id="GO:0006352">
    <property type="term" value="P:DNA-templated transcription initiation"/>
    <property type="evidence" value="ECO:0007669"/>
    <property type="project" value="InterPro"/>
</dbReference>